<comment type="function">
    <text evidence="1 7">Part of the ABC transporter complex PstSACB involved in phosphate import.</text>
</comment>
<evidence type="ECO:0000313" key="11">
    <source>
        <dbReference type="Proteomes" id="UP000541185"/>
    </source>
</evidence>
<dbReference type="Pfam" id="PF12849">
    <property type="entry name" value="PBP_like_2"/>
    <property type="match status" value="1"/>
</dbReference>
<dbReference type="Gene3D" id="3.40.190.10">
    <property type="entry name" value="Periplasmic binding protein-like II"/>
    <property type="match status" value="2"/>
</dbReference>
<dbReference type="SUPFAM" id="SSF53850">
    <property type="entry name" value="Periplasmic binding protein-like II"/>
    <property type="match status" value="1"/>
</dbReference>
<dbReference type="GO" id="GO:0035435">
    <property type="term" value="P:phosphate ion transmembrane transport"/>
    <property type="evidence" value="ECO:0007669"/>
    <property type="project" value="InterPro"/>
</dbReference>
<dbReference type="Proteomes" id="UP000541185">
    <property type="component" value="Unassembled WGS sequence"/>
</dbReference>
<dbReference type="GO" id="GO:0043190">
    <property type="term" value="C:ATP-binding cassette (ABC) transporter complex"/>
    <property type="evidence" value="ECO:0007669"/>
    <property type="project" value="InterPro"/>
</dbReference>
<dbReference type="PANTHER" id="PTHR42996">
    <property type="entry name" value="PHOSPHATE-BINDING PROTEIN PSTS"/>
    <property type="match status" value="1"/>
</dbReference>
<dbReference type="CDD" id="cd13565">
    <property type="entry name" value="PBP2_PstS"/>
    <property type="match status" value="1"/>
</dbReference>
<evidence type="ECO:0000256" key="8">
    <source>
        <dbReference type="PIRSR" id="PIRSR002756-1"/>
    </source>
</evidence>
<evidence type="ECO:0000256" key="5">
    <source>
        <dbReference type="ARBA" id="ARBA00022448"/>
    </source>
</evidence>
<name>A0A848HB27_9BURK</name>
<dbReference type="PIRSF" id="PIRSF002756">
    <property type="entry name" value="PstS"/>
    <property type="match status" value="1"/>
</dbReference>
<proteinExistence type="inferred from homology"/>
<gene>
    <name evidence="10" type="primary">pstS</name>
    <name evidence="10" type="ORF">HHL11_23400</name>
</gene>
<reference evidence="10 11" key="1">
    <citation type="submission" date="2020-04" db="EMBL/GenBank/DDBJ databases">
        <title>Ramlibacter sp. G-1-2-2 isolated from soil.</title>
        <authorList>
            <person name="Dahal R.H."/>
        </authorList>
    </citation>
    <scope>NUCLEOTIDE SEQUENCE [LARGE SCALE GENOMIC DNA]</scope>
    <source>
        <strain evidence="10 11">G-1-2-2</strain>
    </source>
</reference>
<feature type="binding site" evidence="8">
    <location>
        <begin position="22"/>
        <end position="24"/>
    </location>
    <ligand>
        <name>phosphate</name>
        <dbReference type="ChEBI" id="CHEBI:43474"/>
    </ligand>
</feature>
<comment type="similarity">
    <text evidence="2 7">Belongs to the PstS family.</text>
</comment>
<accession>A0A848HB27</accession>
<evidence type="ECO:0000256" key="4">
    <source>
        <dbReference type="ARBA" id="ARBA00021889"/>
    </source>
</evidence>
<evidence type="ECO:0000256" key="3">
    <source>
        <dbReference type="ARBA" id="ARBA00011529"/>
    </source>
</evidence>
<dbReference type="InterPro" id="IPR024370">
    <property type="entry name" value="PBP_domain"/>
</dbReference>
<evidence type="ECO:0000256" key="1">
    <source>
        <dbReference type="ARBA" id="ARBA00002841"/>
    </source>
</evidence>
<evidence type="ECO:0000256" key="2">
    <source>
        <dbReference type="ARBA" id="ARBA00008725"/>
    </source>
</evidence>
<dbReference type="GO" id="GO:0042301">
    <property type="term" value="F:phosphate ion binding"/>
    <property type="evidence" value="ECO:0007669"/>
    <property type="project" value="InterPro"/>
</dbReference>
<evidence type="ECO:0000259" key="9">
    <source>
        <dbReference type="Pfam" id="PF12849"/>
    </source>
</evidence>
<dbReference type="AlphaFoldDB" id="A0A848HB27"/>
<dbReference type="EMBL" id="JABBFX010000002">
    <property type="protein sequence ID" value="NML46709.1"/>
    <property type="molecule type" value="Genomic_DNA"/>
</dbReference>
<dbReference type="PANTHER" id="PTHR42996:SF1">
    <property type="entry name" value="PHOSPHATE-BINDING PROTEIN PSTS"/>
    <property type="match status" value="1"/>
</dbReference>
<feature type="binding site" evidence="8">
    <location>
        <begin position="152"/>
        <end position="154"/>
    </location>
    <ligand>
        <name>phosphate</name>
        <dbReference type="ChEBI" id="CHEBI:43474"/>
    </ligand>
</feature>
<sequence length="340" mass="35593">MLAAACSISAQAGAETISGAGSTAAAPIYQVWAREYGKVTGTAFAYESVGSSAGLKKIRGGETGFGASDVAPTESELAKDGLVLFPVAITGIAPVVNLPHVADGELRLSGEVLARIFMGEIRNWSAPELRQLNPGVSLPDLAIRVVVRADGSGTTFNFTDYLSKESPAWKQRYGAKTLVAWPAGAVAMTGSEGVVKDVKEHAGAIGYADFGYVSDYKLASAQVRNADGEFVRASVPGFRAALAASDWSATGSFTSTLTSQRGKATWPITMGTFVVVPRVSNRPEQTAAALKFFLWAFNHGDALVQQANFVRLPDRVQASAFKAIASVKDKQGKALGLGAL</sequence>
<feature type="domain" description="PBP" evidence="9">
    <location>
        <begin position="11"/>
        <end position="228"/>
    </location>
</feature>
<protein>
    <recommendedName>
        <fullName evidence="4 7">Phosphate-binding protein PstS</fullName>
    </recommendedName>
</protein>
<evidence type="ECO:0000256" key="6">
    <source>
        <dbReference type="ARBA" id="ARBA00022592"/>
    </source>
</evidence>
<comment type="subunit">
    <text evidence="3 7">The complex is composed of two ATP-binding proteins (PstB), two transmembrane proteins (PstC and PstA) and a solute-binding protein (PstS).</text>
</comment>
<keyword evidence="11" id="KW-1185">Reference proteome</keyword>
<organism evidence="10 11">
    <name type="scientific">Ramlibacter agri</name>
    <dbReference type="NCBI Taxonomy" id="2728837"/>
    <lineage>
        <taxon>Bacteria</taxon>
        <taxon>Pseudomonadati</taxon>
        <taxon>Pseudomonadota</taxon>
        <taxon>Betaproteobacteria</taxon>
        <taxon>Burkholderiales</taxon>
        <taxon>Comamonadaceae</taxon>
        <taxon>Ramlibacter</taxon>
    </lineage>
</organism>
<comment type="caution">
    <text evidence="10">The sequence shown here is derived from an EMBL/GenBank/DDBJ whole genome shotgun (WGS) entry which is preliminary data.</text>
</comment>
<evidence type="ECO:0000313" key="10">
    <source>
        <dbReference type="EMBL" id="NML46709.1"/>
    </source>
</evidence>
<keyword evidence="5 7" id="KW-0813">Transport</keyword>
<dbReference type="InterPro" id="IPR005673">
    <property type="entry name" value="ABC_phos-bd_PstS"/>
</dbReference>
<evidence type="ECO:0000256" key="7">
    <source>
        <dbReference type="PIRNR" id="PIRNR002756"/>
    </source>
</evidence>
<dbReference type="NCBIfam" id="TIGR00975">
    <property type="entry name" value="3a0107s03"/>
    <property type="match status" value="1"/>
</dbReference>
<keyword evidence="6 7" id="KW-0592">Phosphate transport</keyword>
<dbReference type="InterPro" id="IPR050962">
    <property type="entry name" value="Phosphate-bind_PstS"/>
</dbReference>
<feature type="binding site" evidence="8">
    <location>
        <position position="51"/>
    </location>
    <ligand>
        <name>phosphate</name>
        <dbReference type="ChEBI" id="CHEBI:43474"/>
    </ligand>
</feature>
<feature type="binding site" evidence="8">
    <location>
        <position position="69"/>
    </location>
    <ligand>
        <name>phosphate</name>
        <dbReference type="ChEBI" id="CHEBI:43474"/>
    </ligand>
</feature>